<dbReference type="InterPro" id="IPR036034">
    <property type="entry name" value="PDZ_sf"/>
</dbReference>
<evidence type="ECO:0000259" key="4">
    <source>
        <dbReference type="PROSITE" id="PS50106"/>
    </source>
</evidence>
<feature type="compositionally biased region" description="Basic and acidic residues" evidence="3">
    <location>
        <begin position="702"/>
        <end position="713"/>
    </location>
</feature>
<comment type="subcellular location">
    <subcellularLocation>
        <location evidence="1">Nucleus</location>
    </subcellularLocation>
</comment>
<feature type="domain" description="PDZ" evidence="4">
    <location>
        <begin position="9"/>
        <end position="78"/>
    </location>
</feature>
<feature type="region of interest" description="Disordered" evidence="3">
    <location>
        <begin position="2727"/>
        <end position="2767"/>
    </location>
</feature>
<feature type="region of interest" description="Disordered" evidence="3">
    <location>
        <begin position="2219"/>
        <end position="2263"/>
    </location>
</feature>
<dbReference type="InterPro" id="IPR052082">
    <property type="entry name" value="Myelin_sheath_structural"/>
</dbReference>
<feature type="compositionally biased region" description="Basic residues" evidence="3">
    <location>
        <begin position="3374"/>
        <end position="3383"/>
    </location>
</feature>
<feature type="compositionally biased region" description="Basic and acidic residues" evidence="3">
    <location>
        <begin position="1000"/>
        <end position="1017"/>
    </location>
</feature>
<reference evidence="5" key="1">
    <citation type="submission" date="2022-03" db="EMBL/GenBank/DDBJ databases">
        <authorList>
            <person name="Alioto T."/>
            <person name="Alioto T."/>
            <person name="Gomez Garrido J."/>
        </authorList>
    </citation>
    <scope>NUCLEOTIDE SEQUENCE</scope>
</reference>
<feature type="compositionally biased region" description="Low complexity" evidence="3">
    <location>
        <begin position="4486"/>
        <end position="4498"/>
    </location>
</feature>
<feature type="compositionally biased region" description="Basic and acidic residues" evidence="3">
    <location>
        <begin position="1812"/>
        <end position="1853"/>
    </location>
</feature>
<dbReference type="Proteomes" id="UP001295444">
    <property type="component" value="Chromosome 13"/>
</dbReference>
<feature type="compositionally biased region" description="Basic and acidic residues" evidence="3">
    <location>
        <begin position="2948"/>
        <end position="2966"/>
    </location>
</feature>
<feature type="compositionally biased region" description="Basic residues" evidence="3">
    <location>
        <begin position="139"/>
        <end position="151"/>
    </location>
</feature>
<feature type="compositionally biased region" description="Basic and acidic residues" evidence="3">
    <location>
        <begin position="4410"/>
        <end position="4434"/>
    </location>
</feature>
<feature type="region of interest" description="Disordered" evidence="3">
    <location>
        <begin position="1667"/>
        <end position="1714"/>
    </location>
</feature>
<feature type="compositionally biased region" description="Basic and acidic residues" evidence="3">
    <location>
        <begin position="2235"/>
        <end position="2253"/>
    </location>
</feature>
<gene>
    <name evidence="5" type="ORF">PECUL_23A039747</name>
</gene>
<accession>A0AAD1WU07</accession>
<feature type="region of interest" description="Disordered" evidence="3">
    <location>
        <begin position="1297"/>
        <end position="1346"/>
    </location>
</feature>
<dbReference type="PANTHER" id="PTHR23348">
    <property type="entry name" value="PERIAXIN/AHNAK"/>
    <property type="match status" value="1"/>
</dbReference>
<feature type="compositionally biased region" description="Basic residues" evidence="3">
    <location>
        <begin position="1704"/>
        <end position="1714"/>
    </location>
</feature>
<feature type="compositionally biased region" description="Basic and acidic residues" evidence="3">
    <location>
        <begin position="1297"/>
        <end position="1307"/>
    </location>
</feature>
<organism evidence="5 6">
    <name type="scientific">Pelobates cultripes</name>
    <name type="common">Western spadefoot toad</name>
    <dbReference type="NCBI Taxonomy" id="61616"/>
    <lineage>
        <taxon>Eukaryota</taxon>
        <taxon>Metazoa</taxon>
        <taxon>Chordata</taxon>
        <taxon>Craniata</taxon>
        <taxon>Vertebrata</taxon>
        <taxon>Euteleostomi</taxon>
        <taxon>Amphibia</taxon>
        <taxon>Batrachia</taxon>
        <taxon>Anura</taxon>
        <taxon>Pelobatoidea</taxon>
        <taxon>Pelobatidae</taxon>
        <taxon>Pelobates</taxon>
    </lineage>
</organism>
<feature type="compositionally biased region" description="Low complexity" evidence="3">
    <location>
        <begin position="2731"/>
        <end position="2741"/>
    </location>
</feature>
<feature type="compositionally biased region" description="Acidic residues" evidence="3">
    <location>
        <begin position="1854"/>
        <end position="1868"/>
    </location>
</feature>
<sequence length="4498" mass="505136">MSDSEEPMEVTLSTEAETCASGFTITGGGQEGITVSQVLKESKHSKIFCIKEGDQLLSATIYFDNITYEDATRILQHSEPYRVQFQLKRKLGKEEREKLHSAIQTKKERTNQNNMIEVKRLIIQCRRPTGKFPESDRTVKKREHKKKRSKKDRLSWPKFQSITTPTFSGHRRSCSTSETNEEEAQDTSKMTESYFEEDDIFNAQKDDKQYQWGFSEVEHHSRKKRVGEHMSDVKAKVFSEPYKRIKEKRSLDSSIKVKVDHHDIPKSQIKKGLSLHSAISEKEASKEEKWQDSKIKDRFAGVEVIIVKEKNLPSPCKVSPVPKRDQMIKPEIFKTPIGTTEVKTQMLPQHLETGVQTKLQVDIDVPSSKKELEAKSTYTATSHTDNIAVSENGLRGLHTNLKLNMQDSIGVYTKENVSTSYISLTNTDTVDDYIEKQFIESEKDRLIEMDDGWKVNIPVFQMPPTGISEQDESYRKAVEPSSEGKPADLQPVSGWKLQMPIIKMPKLPKLHRKSVRSEYNNRSTTNLDAPLTGVIAEDQSIVRNKGEVEVDGYKLSSIDSQTTVLKNDSHTFTDDVSSISDLEVSKLKIQKDKDTFTETPSTEGDEHGKEFIMDYEMKSTNVEDRNKEGSYKMPKFKVPSFGSFTTKIDITEDKAGVKTSKEQSNKIVKKSVGKKGKIKLPKIGVSFPKMKIQSGQYNVSKTEQHSSDMKDEVGENQDYSEGLKQTGGYMRLTRSKLKSNYLVGEIQKYTLSSDLSTDISEIMTSTTATIQEPGEAVIRGEEIPVIFPRFRIPKISVVVSEQRKEPTGELDKKTTLEVSSLEVTGNIETIHRIQRETSKQKQDSPFKLPSFKLSSIGLVGLKTKSSQEDASKENKSFAVQVPDADSGNTKEKLKTKLTKKLQDTEGKTDIPLTTQNTLLTFDTKDQITTEKQQAGLFILKKQLPKVKMPKVEIFSPFSTGSIPSRQAEDIGLESDHTSHPVLEGTIDTSVELNAVPPQKNYDEEKPISAKKSSKDENIRNLKPEDLVHDSRDLQSDFATKGLKINMSSNVNLEDIIKDSEDVNEEEEEREFTLIHENGSTKREKTTAESKEKTDTSYSRHGINEAKKELISSKHTTESITKDTERREELMCKFEVEENTEISEQDLRTKTSDKIVDVDLTQKAIQMKLPILKIPQFGTTEMKTDIVAVDTHEVLPETAKEEISKEKTEISTDTSEILQVSTMQITKLTVTEVEGSSVDTEGKIVEEKESEWKMATDKIPLVSRTEEIHISRATDKTVGKEEDLKIEDELIKTDDINEEEVVSKKEGLEVEEEEKEEAEFKSEDTDKLSPTEETAKSKGKGKKHRKKITKIEKTVTRQISPLDETVPAFAEQGISTSEIKIEAEETDSKPLLTEAEVEIITEKQKTETTTTSIITETLEAKVDGEEESHGKSETKADLDISESKKEVIETEGKITISKRVTEFVTETTEESTTKKEEVVEITEIEEESVDKEEEPSAGKMLFPTFKLPQFGTSQIKTDIVAVDTHEVLPETAKEEISKEKTEISTDTSEILQVSTMQITKLTVTEVEGSSVDTEGKIVEEKESEWKMATDKIPLVSRTEEIHISRATDKTVGKEEDLKIEDELIKTEFVSMEKPEEVEFEKQEVTTIVTSVIHTTTTGTTSFVADEEEVVSKKEGLEVEEEEKEEAEFKSEDTDKVSPTEETAKSKGKGKKHRKKITKIEKTVTRQISPLDETVPAFAEQGISTSEIKIEAEETDSKPLLTEAEVEIITEKQKTETTTTSIITETCRVEDSADIVEEIFDAAQVKQDISTVEAKVDGEEESHGKSETKADLDISESKKEVIETEEESTTKKEEVVEITEIEEESVDKEEEPSADKTVGKEEDLKIEDELIKTEFDTDKVSPTEETAKSKGKGKKHRKKITKIEKTVTRQISPLDETVPAFAEQGISTSEIKIEAEETDSKPLLTEAEVEIITEKQKTETTTTSIITETLEAKVDSEEESHGWGISLPSFKLPFFTKSETKADLDISESKKEVIETEEESTTKKEEVVEITEIEEESVDKEEEPSAGKMLFPTFKLPQFGTSQIKTDIVAVDTHEVLPETAKEEISKEKTEISPDTSEILQVSTMQITKLTVTEVEGSSVDTEGKIVEEKESEWKMATDKIPLVSRTEEIHISRATDKTVGKEEDLKIEDELIKTEFVMTSVIHTTTTGTTSFVADEEEVVSKKEGLEVEEEEKEEAEFKSEDTDKVSPTEEAAKSKGKGKKHRKKITKIEKTVTRQISPLDETVPAFAEQGISTSEIKIEAEETDSKPLLTEAEVEIITEKQKTETTTTSIITETCRVEDSADIVEEIFDAAQVKQDISTVEAKVDGEEESHGWGISLPSFKLPFFSKSETKADLDISESKKEVIETEGKITISKRVTEFVTETTEESTTKKEEVVEITEIEEESVDKEEEPSAGKMLFPTFKLPQFGTSQIKTDIVAVDTHEVLPETAKEEISKEKTEISPDTSEILQVSTMQITKLTVTEVEGSSVDTEGKIVEEKESEWKMATDKIPLVSRTEEIHISRATDKTVGKEEDLKIEDELIKTEFVSMEKPEEVEFEKQEVTSIVTSVIHTTTTGTTSFVADEEEVVSKKEGLEVEEEEKEEAEFKSEDTDKLSPTEETAKSKGKGKKHRKKITKIEKTVTRQISPLDETVPAFAEQGISTSEIKIEAEETDSKPLLTEAEVEIITEKQKTETTTTSIITETLEAKVDGEEESHGKSETKADLDISESKKEVIETEGKITISKRVTEFVTETTEESTTKKEEVVEITEIEEESVDKEEEPSAGKMLFPTFKLPQFGTSQIKTDIVAVDTHEVLPETAKEEISKEKTEISTDTSEILQVSTMQITKLTVTEVEGSSVDTEGKIVEEKESEWKMATDKIPLVRTTSFVADEEEVVSKKEGLEVEEEEKEEAEFKSEDTDKLSPTEETAKSKGKGKKHRKKITKIEKTVTRQISPLDETVPAFAEQGISTSEIKIEAEETDSKPLLTEAEVEIITEKQKTETTTTSIITETCRVEDSADIVEEIFDAAQVKQDISTVEAKVDGEEESHGWGISLPSFKLPFFSKSETKADLDISESKKEVIETEGKITISKRVTEFVTETTEESTTKKEEVVEITEIEEESVDKEEEPSAGKMLFPTFKLPQFGTSQIKTDIVAVDTHEVLPETAKEEISKEKTEISPDTSEILQVSTMQITKLTVTEVEGSSVDTEGKIVEEKESEWKMATDKIPLVSRTEEIHISRATDKTVGKEEDLKIEDELIKTEFVSMEKPEEVEFEKQEVTTIVTSVIHTTTTGTTSFVADEEEVVSKKEGLEVEEEEKEEAEFKSEDTDKVSPTEETAKSKGKGKKHRKKITKIEKTVTRQISPLDETVPAFAEQGISTSEIKIEAEETDSKPLLTEAEFEIITEKQKTETTTTSMHHIETSTELLDSEKENAVLTEITDTLGNKLFLRSHEYKVIKSTQSMSTQRTGITVLEENINVTDKDSKSHQVDTLFQVEQKTANTAEVVWVDPSLDTTLHTLKDDKQMYYTSSSVSDLKQDDINTGNIPQQPVISVDTKTIRLKHPRLSVSVLEESIHIADDDIKTTAVEQSPGSTIVLESSDTIQNYKLSDIDQLQSPESDTGKIVFSHFSTPKFKIAVREESICIEDVDDTTRKLEFSTAEESVETASFEETETVKRVQDGTESTSWKFSIPAVKMPMLTKSDAIIESSDFDADILSKDGASNKSEAQDTFKTKMDVVQTDEKRKSAFKLPSFKLPSLSLRGKKEKSNDDLDRANEKSDIDLLNKHVVINKETPPTYVSSTDAEVTVNLDQFKMSSRQKQPKADVDMEKEKTHFITKEEQSKFKLPKLEFSKLTVKGSTGSANVRTEPPESRTGESGELQRSTDTHPGGLPPDIFFEGKDVDQYEEEIEIKYPFFKMPAFSIIENKDVTEDMERINDNPEMHLTAIQVDSSSFDTNKGITINTDSAELGESRIKPTRTKFKLPKVKLPVLSFSDPQNDDETFDITAHHEEVDFVLLDYDLTNKEETQAVDISCIANQSVLDDTEKLQTEFNEMSNTNMEVITEVKNVKETEKMDYETKQVNTSPFSKIISKVSDDLSLVQDENIKEVGSKINITIEKTEVKTSTESSSNKSIRDESEITDKVKLSETKVLKYDLPSFVESSQIVVADDLKVEPKGFQLDRHVEKMETDQNVYKSEERSETNRTVAGNVVSFSSEIVKEYEISSSEIKTTKLGFSLFKVKLPEAQSNIDIQDPERQVGFDTCETEDKLIIPEEIGAENSQELVQSTSEASKTIQMVASTAHVPIRKSFTFEVKSSKQKEETHFTLQSKAASISETTDDKDSTVHPEEEVKEQTPTLKSPSRFLSWFPSIGFSTSVDGNETQKDVQEEQSQESKPDKVSSGTKEKTSWFKFPKLAFSSSSDKPKSVDREAELPLEKPKEKSKIVTPTQSGNKDTSESGTSSTDTKPKQ</sequence>
<feature type="compositionally biased region" description="Basic residues" evidence="3">
    <location>
        <begin position="2254"/>
        <end position="2263"/>
    </location>
</feature>
<feature type="region of interest" description="Disordered" evidence="3">
    <location>
        <begin position="865"/>
        <end position="889"/>
    </location>
</feature>
<dbReference type="PANTHER" id="PTHR23348:SF42">
    <property type="entry name" value="PERIAXIN"/>
    <property type="match status" value="1"/>
</dbReference>
<feature type="compositionally biased region" description="Basic and acidic residues" evidence="3">
    <location>
        <begin position="2642"/>
        <end position="2660"/>
    </location>
</feature>
<feature type="region of interest" description="Disordered" evidence="3">
    <location>
        <begin position="130"/>
        <end position="188"/>
    </location>
</feature>
<feature type="region of interest" description="Disordered" evidence="3">
    <location>
        <begin position="4405"/>
        <end position="4434"/>
    </location>
</feature>
<dbReference type="SUPFAM" id="SSF50156">
    <property type="entry name" value="PDZ domain-like"/>
    <property type="match status" value="1"/>
</dbReference>
<feature type="compositionally biased region" description="Basic and acidic residues" evidence="3">
    <location>
        <begin position="865"/>
        <end position="875"/>
    </location>
</feature>
<evidence type="ECO:0000313" key="6">
    <source>
        <dbReference type="Proteomes" id="UP001295444"/>
    </source>
</evidence>
<feature type="region of interest" description="Disordered" evidence="3">
    <location>
        <begin position="1402"/>
        <end position="1442"/>
    </location>
</feature>
<feature type="compositionally biased region" description="Basic and acidic residues" evidence="3">
    <location>
        <begin position="3355"/>
        <end position="3373"/>
    </location>
</feature>
<proteinExistence type="predicted"/>
<dbReference type="GO" id="GO:0005634">
    <property type="term" value="C:nucleus"/>
    <property type="evidence" value="ECO:0007669"/>
    <property type="project" value="UniProtKB-SubCell"/>
</dbReference>
<feature type="region of interest" description="Disordered" evidence="3">
    <location>
        <begin position="2932"/>
        <end position="2977"/>
    </location>
</feature>
<feature type="compositionally biased region" description="Basic and acidic residues" evidence="3">
    <location>
        <begin position="1417"/>
        <end position="1442"/>
    </location>
</feature>
<feature type="region of interest" description="Disordered" evidence="3">
    <location>
        <begin position="4352"/>
        <end position="4388"/>
    </location>
</feature>
<dbReference type="InterPro" id="IPR001478">
    <property type="entry name" value="PDZ"/>
</dbReference>
<feature type="compositionally biased region" description="Basic and acidic residues" evidence="3">
    <location>
        <begin position="1076"/>
        <end position="1094"/>
    </location>
</feature>
<feature type="compositionally biased region" description="Basic and acidic residues" evidence="3">
    <location>
        <begin position="1317"/>
        <end position="1335"/>
    </location>
</feature>
<keyword evidence="2" id="KW-0539">Nucleus</keyword>
<feature type="region of interest" description="Disordered" evidence="3">
    <location>
        <begin position="3888"/>
        <end position="3925"/>
    </location>
</feature>
<feature type="compositionally biased region" description="Basic and acidic residues" evidence="3">
    <location>
        <begin position="4451"/>
        <end position="4472"/>
    </location>
</feature>
<evidence type="ECO:0000313" key="5">
    <source>
        <dbReference type="EMBL" id="CAH2328661.1"/>
    </source>
</evidence>
<name>A0AAD1WU07_PELCU</name>
<feature type="region of interest" description="Disordered" evidence="3">
    <location>
        <begin position="1812"/>
        <end position="1917"/>
    </location>
</feature>
<feature type="compositionally biased region" description="Basic residues" evidence="3">
    <location>
        <begin position="2661"/>
        <end position="2671"/>
    </location>
</feature>
<feature type="region of interest" description="Disordered" evidence="3">
    <location>
        <begin position="2628"/>
        <end position="2671"/>
    </location>
</feature>
<feature type="compositionally biased region" description="Basic and acidic residues" evidence="3">
    <location>
        <begin position="1869"/>
        <end position="1906"/>
    </location>
</feature>
<feature type="compositionally biased region" description="Basic residues" evidence="3">
    <location>
        <begin position="1907"/>
        <end position="1917"/>
    </location>
</feature>
<dbReference type="Gene3D" id="2.30.42.10">
    <property type="match status" value="1"/>
</dbReference>
<feature type="compositionally biased region" description="Polar residues" evidence="3">
    <location>
        <begin position="158"/>
        <end position="167"/>
    </location>
</feature>
<feature type="compositionally biased region" description="Basic residues" evidence="3">
    <location>
        <begin position="1336"/>
        <end position="1346"/>
    </location>
</feature>
<keyword evidence="6" id="KW-1185">Reference proteome</keyword>
<feature type="compositionally biased region" description="Polar residues" evidence="3">
    <location>
        <begin position="4354"/>
        <end position="4365"/>
    </location>
</feature>
<dbReference type="GO" id="GO:0043484">
    <property type="term" value="P:regulation of RNA splicing"/>
    <property type="evidence" value="ECO:0007669"/>
    <property type="project" value="TreeGrafter"/>
</dbReference>
<feature type="region of interest" description="Disordered" evidence="3">
    <location>
        <begin position="993"/>
        <end position="1017"/>
    </location>
</feature>
<dbReference type="PROSITE" id="PS50106">
    <property type="entry name" value="PDZ"/>
    <property type="match status" value="1"/>
</dbReference>
<dbReference type="GO" id="GO:0005737">
    <property type="term" value="C:cytoplasm"/>
    <property type="evidence" value="ECO:0007669"/>
    <property type="project" value="TreeGrafter"/>
</dbReference>
<feature type="compositionally biased region" description="Low complexity" evidence="3">
    <location>
        <begin position="1406"/>
        <end position="1416"/>
    </location>
</feature>
<feature type="region of interest" description="Disordered" evidence="3">
    <location>
        <begin position="696"/>
        <end position="722"/>
    </location>
</feature>
<evidence type="ECO:0000256" key="3">
    <source>
        <dbReference type="SAM" id="MobiDB-lite"/>
    </source>
</evidence>
<feature type="compositionally biased region" description="Basic and acidic residues" evidence="3">
    <location>
        <begin position="2742"/>
        <end position="2767"/>
    </location>
</feature>
<feature type="region of interest" description="Disordered" evidence="3">
    <location>
        <begin position="2023"/>
        <end position="2045"/>
    </location>
</feature>
<dbReference type="GO" id="GO:0032287">
    <property type="term" value="P:peripheral nervous system myelin maintenance"/>
    <property type="evidence" value="ECO:0007669"/>
    <property type="project" value="TreeGrafter"/>
</dbReference>
<dbReference type="EMBL" id="OW240924">
    <property type="protein sequence ID" value="CAH2328661.1"/>
    <property type="molecule type" value="Genomic_DNA"/>
</dbReference>
<protein>
    <recommendedName>
        <fullName evidence="4">PDZ domain-containing protein</fullName>
    </recommendedName>
</protein>
<evidence type="ECO:0000256" key="1">
    <source>
        <dbReference type="ARBA" id="ARBA00004123"/>
    </source>
</evidence>
<feature type="compositionally biased region" description="Basic and acidic residues" evidence="3">
    <location>
        <begin position="1685"/>
        <end position="1703"/>
    </location>
</feature>
<feature type="region of interest" description="Disordered" evidence="3">
    <location>
        <begin position="3340"/>
        <end position="3383"/>
    </location>
</feature>
<feature type="compositionally biased region" description="Basic and acidic residues" evidence="3">
    <location>
        <begin position="4367"/>
        <end position="4382"/>
    </location>
</feature>
<feature type="compositionally biased region" description="Basic residues" evidence="3">
    <location>
        <begin position="2967"/>
        <end position="2977"/>
    </location>
</feature>
<evidence type="ECO:0000256" key="2">
    <source>
        <dbReference type="ARBA" id="ARBA00023242"/>
    </source>
</evidence>
<feature type="region of interest" description="Disordered" evidence="3">
    <location>
        <begin position="1076"/>
        <end position="1098"/>
    </location>
</feature>
<feature type="region of interest" description="Disordered" evidence="3">
    <location>
        <begin position="4446"/>
        <end position="4498"/>
    </location>
</feature>